<dbReference type="NCBIfam" id="TIGR00040">
    <property type="entry name" value="yfcE"/>
    <property type="match status" value="1"/>
</dbReference>
<accession>A0ABT5BDX0</accession>
<comment type="cofactor">
    <cofactor evidence="2">
        <name>a divalent metal cation</name>
        <dbReference type="ChEBI" id="CHEBI:60240"/>
    </cofactor>
</comment>
<evidence type="ECO:0000259" key="3">
    <source>
        <dbReference type="Pfam" id="PF12850"/>
    </source>
</evidence>
<dbReference type="EMBL" id="JAQNDN010000019">
    <property type="protein sequence ID" value="MDC0672331.1"/>
    <property type="molecule type" value="Genomic_DNA"/>
</dbReference>
<comment type="caution">
    <text evidence="4">The sequence shown here is derived from an EMBL/GenBank/DDBJ whole genome shotgun (WGS) entry which is preliminary data.</text>
</comment>
<dbReference type="InterPro" id="IPR029052">
    <property type="entry name" value="Metallo-depent_PP-like"/>
</dbReference>
<evidence type="ECO:0000256" key="1">
    <source>
        <dbReference type="ARBA" id="ARBA00008950"/>
    </source>
</evidence>
<keyword evidence="2" id="KW-0479">Metal-binding</keyword>
<dbReference type="RefSeq" id="WP_272003850.1">
    <property type="nucleotide sequence ID" value="NZ_JAQNDN010000019.1"/>
</dbReference>
<sequence length="197" mass="21286">MPVAHARSEPHSVRREALHLRDEALRIVAVADTHSRPHPGALAHIAALEPQYVLHAGDVGELAVLSELERIAPVFAVRGNIDAKTATLPDLRTLEVHDGDAVLLTLAMLHIAVAGPRLRVDAARFARAEDASLVVCGHSHVPFIGRDRGIAVFNPGSIGPRRFQLPIVFGVLDITRERVGLRHIDCETGAVWTPPAI</sequence>
<feature type="domain" description="Calcineurin-like phosphoesterase" evidence="3">
    <location>
        <begin position="26"/>
        <end position="176"/>
    </location>
</feature>
<evidence type="ECO:0000313" key="4">
    <source>
        <dbReference type="EMBL" id="MDC0672331.1"/>
    </source>
</evidence>
<organism evidence="4 5">
    <name type="scientific">Nannocystis radixulma</name>
    <dbReference type="NCBI Taxonomy" id="2995305"/>
    <lineage>
        <taxon>Bacteria</taxon>
        <taxon>Pseudomonadati</taxon>
        <taxon>Myxococcota</taxon>
        <taxon>Polyangia</taxon>
        <taxon>Nannocystales</taxon>
        <taxon>Nannocystaceae</taxon>
        <taxon>Nannocystis</taxon>
    </lineage>
</organism>
<keyword evidence="5" id="KW-1185">Reference proteome</keyword>
<evidence type="ECO:0000313" key="5">
    <source>
        <dbReference type="Proteomes" id="UP001217838"/>
    </source>
</evidence>
<proteinExistence type="inferred from homology"/>
<evidence type="ECO:0000256" key="2">
    <source>
        <dbReference type="RuleBase" id="RU362039"/>
    </source>
</evidence>
<dbReference type="Proteomes" id="UP001217838">
    <property type="component" value="Unassembled WGS sequence"/>
</dbReference>
<dbReference type="SUPFAM" id="SSF56300">
    <property type="entry name" value="Metallo-dependent phosphatases"/>
    <property type="match status" value="1"/>
</dbReference>
<dbReference type="Pfam" id="PF12850">
    <property type="entry name" value="Metallophos_2"/>
    <property type="match status" value="1"/>
</dbReference>
<comment type="similarity">
    <text evidence="1 2">Belongs to the metallophosphoesterase superfamily. YfcE family.</text>
</comment>
<reference evidence="4 5" key="1">
    <citation type="submission" date="2022-11" db="EMBL/GenBank/DDBJ databases">
        <title>Minimal conservation of predation-associated metabolite biosynthetic gene clusters underscores biosynthetic potential of Myxococcota including descriptions for ten novel species: Archangium lansinium sp. nov., Myxococcus landrumus sp. nov., Nannocystis bai.</title>
        <authorList>
            <person name="Ahearne A."/>
            <person name="Stevens C."/>
            <person name="Dowd S."/>
        </authorList>
    </citation>
    <scope>NUCLEOTIDE SEQUENCE [LARGE SCALE GENOMIC DNA]</scope>
    <source>
        <strain evidence="4 5">NCELM</strain>
    </source>
</reference>
<dbReference type="InterPro" id="IPR000979">
    <property type="entry name" value="Phosphodiesterase_MJ0936/Vps29"/>
</dbReference>
<dbReference type="InterPro" id="IPR024654">
    <property type="entry name" value="Calcineurin-like_PHP_lpxH"/>
</dbReference>
<name>A0ABT5BDX0_9BACT</name>
<protein>
    <recommendedName>
        <fullName evidence="2">Phosphoesterase</fullName>
        <ecNumber evidence="2">3.1.4.-</ecNumber>
    </recommendedName>
</protein>
<dbReference type="EC" id="3.1.4.-" evidence="2"/>
<gene>
    <name evidence="4" type="ORF">POL58_31575</name>
</gene>
<dbReference type="Gene3D" id="3.60.21.10">
    <property type="match status" value="1"/>
</dbReference>